<evidence type="ECO:0000256" key="1">
    <source>
        <dbReference type="ARBA" id="ARBA00023125"/>
    </source>
</evidence>
<dbReference type="SMART" id="SM00421">
    <property type="entry name" value="HTH_LUXR"/>
    <property type="match status" value="1"/>
</dbReference>
<dbReference type="Pfam" id="PF00196">
    <property type="entry name" value="GerE"/>
    <property type="match status" value="1"/>
</dbReference>
<accession>A0A515D4F6</accession>
<dbReference type="CDD" id="cd06170">
    <property type="entry name" value="LuxR_C_like"/>
    <property type="match status" value="1"/>
</dbReference>
<dbReference type="EMBL" id="CP033893">
    <property type="protein sequence ID" value="QDL35289.1"/>
    <property type="molecule type" value="Genomic_DNA"/>
</dbReference>
<protein>
    <submittedName>
        <fullName evidence="3">LuxR family transcriptional regulator</fullName>
    </submittedName>
</protein>
<dbReference type="Proteomes" id="UP000317572">
    <property type="component" value="Chromosome"/>
</dbReference>
<evidence type="ECO:0000313" key="4">
    <source>
        <dbReference type="Proteomes" id="UP000317572"/>
    </source>
</evidence>
<sequence>MLSYNVIIVGSDKYYAQGLKLLIDKIFIEGGFIGNVSFDKSKLNYADVVFKEVEGDGDCAMSLPLISKGFCGVVFPVFRDVRDVKRGRGSLTCSVFNSGLKFSKRDSTSETVGKIKKYFSQLSMNKEGGYSNALSSTCQSCGKQLLTQCEIDVIELLSAGFSFNSIAYILSRNAKTVYTQKYSAMKKLKLKNNLELTSFICGGANKKRM</sequence>
<gene>
    <name evidence="3" type="ORF">EGO53_27530</name>
</gene>
<dbReference type="GO" id="GO:0006355">
    <property type="term" value="P:regulation of DNA-templated transcription"/>
    <property type="evidence" value="ECO:0007669"/>
    <property type="project" value="InterPro"/>
</dbReference>
<evidence type="ECO:0000313" key="3">
    <source>
        <dbReference type="EMBL" id="QDL35289.1"/>
    </source>
</evidence>
<dbReference type="InterPro" id="IPR036388">
    <property type="entry name" value="WH-like_DNA-bd_sf"/>
</dbReference>
<reference evidence="3 4" key="1">
    <citation type="submission" date="2018-11" db="EMBL/GenBank/DDBJ databases">
        <title>The first complete genome of Serratia liquefaciens isolated from metalophyte plant revel distinctness adaptive mechanisms in an extreme habitat.</title>
        <authorList>
            <person name="Caneschi W.L."/>
            <person name="Sanchez A.B."/>
            <person name="Felestrino E.B."/>
            <person name="Assis R.A.B."/>
            <person name="Lemes C.G.C."/>
            <person name="Cordeiro I.F."/>
            <person name="Fonseca N.P."/>
            <person name="Villa M."/>
            <person name="Vieira I.T."/>
            <person name="Moraes L.A."/>
            <person name="Kamino L.H.Y."/>
            <person name="do Carmo F."/>
            <person name="Garcia C.M."/>
            <person name="Almeida N.F."/>
            <person name="Silva R.S."/>
            <person name="Ferro J.A."/>
            <person name="Ferro M.I.T."/>
            <person name="Varani A.M."/>
            <person name="Ferreira R.M."/>
            <person name="dos Santos V.L."/>
            <person name="Silva U.C."/>
            <person name="Setubal J.C."/>
            <person name="Moreira L.M."/>
        </authorList>
    </citation>
    <scope>NUCLEOTIDE SEQUENCE [LARGE SCALE GENOMIC DNA]</scope>
    <source>
        <strain evidence="3 4">FG3</strain>
    </source>
</reference>
<organism evidence="3 4">
    <name type="scientific">Serratia liquefaciens</name>
    <dbReference type="NCBI Taxonomy" id="614"/>
    <lineage>
        <taxon>Bacteria</taxon>
        <taxon>Pseudomonadati</taxon>
        <taxon>Pseudomonadota</taxon>
        <taxon>Gammaproteobacteria</taxon>
        <taxon>Enterobacterales</taxon>
        <taxon>Yersiniaceae</taxon>
        <taxon>Serratia</taxon>
    </lineage>
</organism>
<feature type="domain" description="HTH luxR-type" evidence="2">
    <location>
        <begin position="139"/>
        <end position="204"/>
    </location>
</feature>
<dbReference type="AlphaFoldDB" id="A0A515D4F6"/>
<dbReference type="PROSITE" id="PS50043">
    <property type="entry name" value="HTH_LUXR_2"/>
    <property type="match status" value="1"/>
</dbReference>
<dbReference type="GO" id="GO:0003677">
    <property type="term" value="F:DNA binding"/>
    <property type="evidence" value="ECO:0007669"/>
    <property type="project" value="UniProtKB-KW"/>
</dbReference>
<keyword evidence="1" id="KW-0238">DNA-binding</keyword>
<proteinExistence type="predicted"/>
<evidence type="ECO:0000259" key="2">
    <source>
        <dbReference type="PROSITE" id="PS50043"/>
    </source>
</evidence>
<dbReference type="InterPro" id="IPR000792">
    <property type="entry name" value="Tscrpt_reg_LuxR_C"/>
</dbReference>
<name>A0A515D4F6_SERLI</name>
<dbReference type="RefSeq" id="WP_128865443.1">
    <property type="nucleotide sequence ID" value="NZ_CAMIRC010000003.1"/>
</dbReference>
<dbReference type="SUPFAM" id="SSF46894">
    <property type="entry name" value="C-terminal effector domain of the bipartite response regulators"/>
    <property type="match status" value="1"/>
</dbReference>
<dbReference type="InterPro" id="IPR016032">
    <property type="entry name" value="Sig_transdc_resp-reg_C-effctor"/>
</dbReference>
<dbReference type="Gene3D" id="1.10.10.10">
    <property type="entry name" value="Winged helix-like DNA-binding domain superfamily/Winged helix DNA-binding domain"/>
    <property type="match status" value="1"/>
</dbReference>